<evidence type="ECO:0000256" key="2">
    <source>
        <dbReference type="RuleBase" id="RU364082"/>
    </source>
</evidence>
<organism evidence="4 5">
    <name type="scientific">Paenibacillus aceris</name>
    <dbReference type="NCBI Taxonomy" id="869555"/>
    <lineage>
        <taxon>Bacteria</taxon>
        <taxon>Bacillati</taxon>
        <taxon>Bacillota</taxon>
        <taxon>Bacilli</taxon>
        <taxon>Bacillales</taxon>
        <taxon>Paenibacillaceae</taxon>
        <taxon>Paenibacillus</taxon>
    </lineage>
</organism>
<dbReference type="PANTHER" id="PTHR10491:SF4">
    <property type="entry name" value="METHIONINE ADENOSYLTRANSFERASE 2 SUBUNIT BETA"/>
    <property type="match status" value="1"/>
</dbReference>
<dbReference type="Gene3D" id="3.40.50.720">
    <property type="entry name" value="NAD(P)-binding Rossmann-like Domain"/>
    <property type="match status" value="1"/>
</dbReference>
<keyword evidence="2 4" id="KW-0560">Oxidoreductase</keyword>
<gene>
    <name evidence="4" type="ORF">J2Z65_006256</name>
</gene>
<keyword evidence="2" id="KW-0521">NADP</keyword>
<dbReference type="GO" id="GO:0008831">
    <property type="term" value="F:dTDP-4-dehydrorhamnose reductase activity"/>
    <property type="evidence" value="ECO:0007669"/>
    <property type="project" value="UniProtKB-EC"/>
</dbReference>
<name>A0ABS4I8J0_9BACL</name>
<protein>
    <recommendedName>
        <fullName evidence="2">dTDP-4-dehydrorhamnose reductase</fullName>
        <ecNumber evidence="2">1.1.1.133</ecNumber>
    </recommendedName>
</protein>
<evidence type="ECO:0000259" key="3">
    <source>
        <dbReference type="Pfam" id="PF04321"/>
    </source>
</evidence>
<comment type="pathway">
    <text evidence="2">Carbohydrate biosynthesis; dTDP-L-rhamnose biosynthesis.</text>
</comment>
<feature type="domain" description="RmlD-like substrate binding" evidence="3">
    <location>
        <begin position="1"/>
        <end position="232"/>
    </location>
</feature>
<comment type="similarity">
    <text evidence="1 2">Belongs to the dTDP-4-dehydrorhamnose reductase family.</text>
</comment>
<comment type="caution">
    <text evidence="4">The sequence shown here is derived from an EMBL/GenBank/DDBJ whole genome shotgun (WGS) entry which is preliminary data.</text>
</comment>
<reference evidence="4 5" key="1">
    <citation type="submission" date="2021-03" db="EMBL/GenBank/DDBJ databases">
        <title>Genomic Encyclopedia of Type Strains, Phase IV (KMG-IV): sequencing the most valuable type-strain genomes for metagenomic binning, comparative biology and taxonomic classification.</title>
        <authorList>
            <person name="Goeker M."/>
        </authorList>
    </citation>
    <scope>NUCLEOTIDE SEQUENCE [LARGE SCALE GENOMIC DNA]</scope>
    <source>
        <strain evidence="4 5">DSM 24950</strain>
    </source>
</reference>
<sequence>MKLLIIGGRGMAGHIVKQYFSAQPHVEVWDTARTALQGDPHSLALDIRDTGRVQELLDYIKPDVVINAVGLLNEEARLHQAEAIEVNSLFPHLLAQWAELYFFRLIHISTDCVFSGLRGNYTESDTADGATIYAKTKSLGEVTGPNILTIRTSIIGPELKENGIGLFHWFMQQKGEIPGYGQVFWNGVTTLELAKAIHWCLRHPAIHGLVHLAGQPKLSKYELLQMLQMQFAKDDVTICRNDQYVSDKSLLTTRTDFTYAVSDYPRMIAELHAWMTLHHQGLYKYQG</sequence>
<proteinExistence type="inferred from homology"/>
<evidence type="ECO:0000313" key="5">
    <source>
        <dbReference type="Proteomes" id="UP001519344"/>
    </source>
</evidence>
<dbReference type="PANTHER" id="PTHR10491">
    <property type="entry name" value="DTDP-4-DEHYDRORHAMNOSE REDUCTASE"/>
    <property type="match status" value="1"/>
</dbReference>
<dbReference type="InterPro" id="IPR029903">
    <property type="entry name" value="RmlD-like-bd"/>
</dbReference>
<dbReference type="EC" id="1.1.1.133" evidence="2"/>
<dbReference type="EMBL" id="JAGGKV010000027">
    <property type="protein sequence ID" value="MBP1966995.1"/>
    <property type="molecule type" value="Genomic_DNA"/>
</dbReference>
<keyword evidence="5" id="KW-1185">Reference proteome</keyword>
<dbReference type="InterPro" id="IPR005913">
    <property type="entry name" value="dTDP_dehydrorham_reduct"/>
</dbReference>
<evidence type="ECO:0000256" key="1">
    <source>
        <dbReference type="ARBA" id="ARBA00010944"/>
    </source>
</evidence>
<dbReference type="Proteomes" id="UP001519344">
    <property type="component" value="Unassembled WGS sequence"/>
</dbReference>
<dbReference type="CDD" id="cd05254">
    <property type="entry name" value="dTDP_HR_like_SDR_e"/>
    <property type="match status" value="1"/>
</dbReference>
<dbReference type="InterPro" id="IPR036291">
    <property type="entry name" value="NAD(P)-bd_dom_sf"/>
</dbReference>
<dbReference type="SUPFAM" id="SSF51735">
    <property type="entry name" value="NAD(P)-binding Rossmann-fold domains"/>
    <property type="match status" value="1"/>
</dbReference>
<evidence type="ECO:0000313" key="4">
    <source>
        <dbReference type="EMBL" id="MBP1966995.1"/>
    </source>
</evidence>
<accession>A0ABS4I8J0</accession>
<comment type="function">
    <text evidence="2">Catalyzes the reduction of dTDP-6-deoxy-L-lyxo-4-hexulose to yield dTDP-L-rhamnose.</text>
</comment>
<dbReference type="RefSeq" id="WP_167068121.1">
    <property type="nucleotide sequence ID" value="NZ_JAAOZR010000094.1"/>
</dbReference>
<dbReference type="Pfam" id="PF04321">
    <property type="entry name" value="RmlD_sub_bind"/>
    <property type="match status" value="1"/>
</dbReference>